<organism evidence="1 2">
    <name type="scientific">Paenibacillus ehimensis</name>
    <dbReference type="NCBI Taxonomy" id="79264"/>
    <lineage>
        <taxon>Bacteria</taxon>
        <taxon>Bacillati</taxon>
        <taxon>Bacillota</taxon>
        <taxon>Bacilli</taxon>
        <taxon>Bacillales</taxon>
        <taxon>Paenibacillaceae</taxon>
        <taxon>Paenibacillus</taxon>
    </lineage>
</organism>
<keyword evidence="2" id="KW-1185">Reference proteome</keyword>
<reference evidence="1" key="1">
    <citation type="submission" date="2023-07" db="EMBL/GenBank/DDBJ databases">
        <authorList>
            <person name="Aktuganov G."/>
            <person name="Boyko T."/>
            <person name="Delegan Y."/>
            <person name="Galimzianova N."/>
            <person name="Gilvanova E."/>
            <person name="Korobov V."/>
            <person name="Kuzmina L."/>
            <person name="Melentiev A."/>
            <person name="Milman P."/>
            <person name="Ryabova A."/>
            <person name="Stupak E."/>
            <person name="Yasakov T."/>
            <person name="Zharikova N."/>
            <person name="Zhurenko E."/>
        </authorList>
    </citation>
    <scope>NUCLEOTIDE SEQUENCE</scope>
    <source>
        <strain evidence="1">IB-739</strain>
    </source>
</reference>
<proteinExistence type="predicted"/>
<evidence type="ECO:0000313" key="1">
    <source>
        <dbReference type="EMBL" id="MDO3677934.1"/>
    </source>
</evidence>
<protein>
    <submittedName>
        <fullName evidence="1">Uncharacterized protein</fullName>
    </submittedName>
</protein>
<gene>
    <name evidence="1" type="ORF">Q3C12_13055</name>
</gene>
<name>A0ABT8VAD9_9BACL</name>
<dbReference type="RefSeq" id="WP_051570358.1">
    <property type="nucleotide sequence ID" value="NZ_JARLKN010000060.1"/>
</dbReference>
<dbReference type="EMBL" id="JAUMKJ010000014">
    <property type="protein sequence ID" value="MDO3677934.1"/>
    <property type="molecule type" value="Genomic_DNA"/>
</dbReference>
<evidence type="ECO:0000313" key="2">
    <source>
        <dbReference type="Proteomes" id="UP001168883"/>
    </source>
</evidence>
<dbReference type="Proteomes" id="UP001168883">
    <property type="component" value="Unassembled WGS sequence"/>
</dbReference>
<sequence length="433" mass="49106">MSLDNIEIDEQWLKEIAEFPLVEALFGRRSRRFFRGAEIPDGSLAYKSGHEPLPLDNLEKLLILLAVGGVTGWHHSVTRHDRYKPHLSNYSGSASGRTFPSAAGFHTSEIFFTDDTGTYIFQTRDAKPEAERNEDGRHSIAELIDKYKKRIRKISDKRLHIPNYEPYMEGHNSWVANRPGTFLAFPVGDLAQHTIANLCFYVQNGLSIYDDVNNRKIPGLEKFADIIDVENPLPLTFLDQYSLAELSAELSTATYAGMLMQQALGLGGWMFDGIDRLTVLGASGDPEVPGLGFRYDTDERWPLPNPTGLEGVFVSYTPPHFKDMRAAVDAFCERKFGPNGPFHPDTPGPWKDPRKVRSSAQVHDEQFRAAVAHIAQYVYDTFGKFPATVPSVYSLMYLQTHHLDLDYYDKFFGPHSYLRTHAEHLEKRHGIKR</sequence>
<accession>A0ABT8VAD9</accession>
<comment type="caution">
    <text evidence="1">The sequence shown here is derived from an EMBL/GenBank/DDBJ whole genome shotgun (WGS) entry which is preliminary data.</text>
</comment>